<keyword evidence="2" id="KW-0732">Signal</keyword>
<protein>
    <recommendedName>
        <fullName evidence="5">Legumain</fullName>
    </recommendedName>
</protein>
<proteinExistence type="inferred from homology"/>
<dbReference type="PANTHER" id="PTHR12000:SF42">
    <property type="entry name" value="LEGUMAIN"/>
    <property type="match status" value="1"/>
</dbReference>
<dbReference type="OrthoDB" id="416370at2759"/>
<feature type="non-terminal residue" evidence="3">
    <location>
        <position position="206"/>
    </location>
</feature>
<dbReference type="EMBL" id="JAAPAO010001150">
    <property type="protein sequence ID" value="KAF4650945.1"/>
    <property type="molecule type" value="Genomic_DNA"/>
</dbReference>
<name>A0A7J6KUF3_PERCH</name>
<organism evidence="3 4">
    <name type="scientific">Perkinsus chesapeaki</name>
    <name type="common">Clam parasite</name>
    <name type="synonym">Perkinsus andrewsi</name>
    <dbReference type="NCBI Taxonomy" id="330153"/>
    <lineage>
        <taxon>Eukaryota</taxon>
        <taxon>Sar</taxon>
        <taxon>Alveolata</taxon>
        <taxon>Perkinsozoa</taxon>
        <taxon>Perkinsea</taxon>
        <taxon>Perkinsida</taxon>
        <taxon>Perkinsidae</taxon>
        <taxon>Perkinsus</taxon>
    </lineage>
</organism>
<feature type="signal peptide" evidence="2">
    <location>
        <begin position="1"/>
        <end position="20"/>
    </location>
</feature>
<feature type="chain" id="PRO_5029765125" description="Legumain" evidence="2">
    <location>
        <begin position="21"/>
        <end position="206"/>
    </location>
</feature>
<comment type="caution">
    <text evidence="3">The sequence shown here is derived from an EMBL/GenBank/DDBJ whole genome shotgun (WGS) entry which is preliminary data.</text>
</comment>
<dbReference type="InterPro" id="IPR001096">
    <property type="entry name" value="Peptidase_C13"/>
</dbReference>
<keyword evidence="4" id="KW-1185">Reference proteome</keyword>
<dbReference type="GO" id="GO:0051603">
    <property type="term" value="P:proteolysis involved in protein catabolic process"/>
    <property type="evidence" value="ECO:0007669"/>
    <property type="project" value="TreeGrafter"/>
</dbReference>
<dbReference type="GO" id="GO:0005773">
    <property type="term" value="C:vacuole"/>
    <property type="evidence" value="ECO:0007669"/>
    <property type="project" value="GOC"/>
</dbReference>
<evidence type="ECO:0008006" key="5">
    <source>
        <dbReference type="Google" id="ProtNLM"/>
    </source>
</evidence>
<dbReference type="AlphaFoldDB" id="A0A7J6KUF3"/>
<evidence type="ECO:0000313" key="4">
    <source>
        <dbReference type="Proteomes" id="UP000591131"/>
    </source>
</evidence>
<dbReference type="GO" id="GO:0004197">
    <property type="term" value="F:cysteine-type endopeptidase activity"/>
    <property type="evidence" value="ECO:0007669"/>
    <property type="project" value="TreeGrafter"/>
</dbReference>
<comment type="similarity">
    <text evidence="1">Belongs to the peptidase C13 family.</text>
</comment>
<accession>A0A7J6KUF3</accession>
<reference evidence="3 4" key="1">
    <citation type="submission" date="2020-04" db="EMBL/GenBank/DDBJ databases">
        <title>Perkinsus chesapeaki whole genome sequence.</title>
        <authorList>
            <person name="Bogema D.R."/>
        </authorList>
    </citation>
    <scope>NUCLEOTIDE SEQUENCE [LARGE SCALE GENOMIC DNA]</scope>
    <source>
        <strain evidence="3">ATCC PRA-425</strain>
    </source>
</reference>
<dbReference type="PRINTS" id="PR00776">
    <property type="entry name" value="HEMOGLOBNASE"/>
</dbReference>
<evidence type="ECO:0000256" key="2">
    <source>
        <dbReference type="SAM" id="SignalP"/>
    </source>
</evidence>
<dbReference type="Proteomes" id="UP000591131">
    <property type="component" value="Unassembled WGS sequence"/>
</dbReference>
<dbReference type="Gene3D" id="3.40.50.1460">
    <property type="match status" value="1"/>
</dbReference>
<sequence>MSHLMHFVALFTAVVCLIEENPTTRNNEEARHWAVLIAGSNGFYNYRHQADICHAYQVLRRNGIPEEHIITLSYNDVINDPENPYPGKLFNKPTGDKPGVDVYKGCKIDYSGKDVTIGNFGAVLTGNASTQNGKVLQSTENDYVFVNFVDHGGPDILAIIDEELKSEQLHGWLTTMHEKKMYKKLIFYVEACEAGSMFEGKATIPG</sequence>
<dbReference type="GO" id="GO:0006624">
    <property type="term" value="P:vacuolar protein processing"/>
    <property type="evidence" value="ECO:0007669"/>
    <property type="project" value="TreeGrafter"/>
</dbReference>
<gene>
    <name evidence="3" type="ORF">FOL47_000767</name>
</gene>
<evidence type="ECO:0000313" key="3">
    <source>
        <dbReference type="EMBL" id="KAF4650945.1"/>
    </source>
</evidence>
<evidence type="ECO:0000256" key="1">
    <source>
        <dbReference type="ARBA" id="ARBA00009941"/>
    </source>
</evidence>
<dbReference type="Pfam" id="PF01650">
    <property type="entry name" value="Peptidase_C13"/>
    <property type="match status" value="1"/>
</dbReference>
<dbReference type="PANTHER" id="PTHR12000">
    <property type="entry name" value="HEMOGLOBINASE FAMILY MEMBER"/>
    <property type="match status" value="1"/>
</dbReference>